<evidence type="ECO:0000313" key="2">
    <source>
        <dbReference type="Proteomes" id="UP000696184"/>
    </source>
</evidence>
<name>A0ABS0U1G9_9GAMM</name>
<gene>
    <name evidence="1" type="ORF">H8A87_03035</name>
</gene>
<organism evidence="1 2">
    <name type="scientific">Xenorhabdus lircayensis</name>
    <dbReference type="NCBI Taxonomy" id="2763499"/>
    <lineage>
        <taxon>Bacteria</taxon>
        <taxon>Pseudomonadati</taxon>
        <taxon>Pseudomonadota</taxon>
        <taxon>Gammaproteobacteria</taxon>
        <taxon>Enterobacterales</taxon>
        <taxon>Morganellaceae</taxon>
        <taxon>Xenorhabdus</taxon>
    </lineage>
</organism>
<protein>
    <recommendedName>
        <fullName evidence="3">Transcriptional regulator</fullName>
    </recommendedName>
</protein>
<dbReference type="Gene3D" id="1.10.260.40">
    <property type="entry name" value="lambda repressor-like DNA-binding domains"/>
    <property type="match status" value="1"/>
</dbReference>
<dbReference type="Proteomes" id="UP000696184">
    <property type="component" value="Unassembled WGS sequence"/>
</dbReference>
<accession>A0ABS0U1G9</accession>
<dbReference type="RefSeq" id="WP_198688525.1">
    <property type="nucleotide sequence ID" value="NZ_CAWPUD010000017.1"/>
</dbReference>
<evidence type="ECO:0000313" key="1">
    <source>
        <dbReference type="EMBL" id="MBI6547723.1"/>
    </source>
</evidence>
<reference evidence="1 2" key="1">
    <citation type="submission" date="2020-08" db="EMBL/GenBank/DDBJ databases">
        <title>Description of Xenorhabdus lircayensis sp. nov., the symbiotic bacterium associated with the entomopathogenic nematode Steirnernema unicornum.</title>
        <authorList>
            <person name="Castaneda-Alvarez C."/>
            <person name="Prodan S."/>
            <person name="Zamorano A."/>
            <person name="San-Blas E."/>
            <person name="Aballay E."/>
        </authorList>
    </citation>
    <scope>NUCLEOTIDE SEQUENCE [LARGE SCALE GENOMIC DNA]</scope>
    <source>
        <strain evidence="1 2">VLS</strain>
    </source>
</reference>
<proteinExistence type="predicted"/>
<sequence>MESLQQYNEGKITLKNHQVTAKSKEELKPDEIRSIREKLNISQAVLAHYLGANLLKV</sequence>
<dbReference type="EMBL" id="JACOII010000020">
    <property type="protein sequence ID" value="MBI6547723.1"/>
    <property type="molecule type" value="Genomic_DNA"/>
</dbReference>
<dbReference type="InterPro" id="IPR010982">
    <property type="entry name" value="Lambda_DNA-bd_dom_sf"/>
</dbReference>
<keyword evidence="2" id="KW-1185">Reference proteome</keyword>
<evidence type="ECO:0008006" key="3">
    <source>
        <dbReference type="Google" id="ProtNLM"/>
    </source>
</evidence>
<comment type="caution">
    <text evidence="1">The sequence shown here is derived from an EMBL/GenBank/DDBJ whole genome shotgun (WGS) entry which is preliminary data.</text>
</comment>